<dbReference type="AlphaFoldDB" id="A0A4R3JYH3"/>
<dbReference type="PANTHER" id="PTHR48094">
    <property type="entry name" value="PROTEIN/NUCLEIC ACID DEGLYCASE DJ-1-RELATED"/>
    <property type="match status" value="1"/>
</dbReference>
<dbReference type="EMBL" id="SLZY01000006">
    <property type="protein sequence ID" value="TCS72230.1"/>
    <property type="molecule type" value="Genomic_DNA"/>
</dbReference>
<evidence type="ECO:0000313" key="6">
    <source>
        <dbReference type="Proteomes" id="UP000295135"/>
    </source>
</evidence>
<reference evidence="5 6" key="1">
    <citation type="submission" date="2019-03" db="EMBL/GenBank/DDBJ databases">
        <title>Genomic Encyclopedia of Type Strains, Phase IV (KMG-IV): sequencing the most valuable type-strain genomes for metagenomic binning, comparative biology and taxonomic classification.</title>
        <authorList>
            <person name="Goeker M."/>
        </authorList>
    </citation>
    <scope>NUCLEOTIDE SEQUENCE [LARGE SCALE GENOMIC DNA]</scope>
    <source>
        <strain evidence="5 6">DSM 103923</strain>
    </source>
</reference>
<dbReference type="GO" id="GO:0019172">
    <property type="term" value="F:glyoxalase III activity"/>
    <property type="evidence" value="ECO:0007669"/>
    <property type="project" value="TreeGrafter"/>
</dbReference>
<feature type="domain" description="DJ-1/PfpI" evidence="4">
    <location>
        <begin position="23"/>
        <end position="228"/>
    </location>
</feature>
<evidence type="ECO:0000259" key="4">
    <source>
        <dbReference type="Pfam" id="PF01965"/>
    </source>
</evidence>
<dbReference type="Pfam" id="PF01965">
    <property type="entry name" value="DJ-1_PfpI"/>
    <property type="match status" value="1"/>
</dbReference>
<dbReference type="GO" id="GO:0019243">
    <property type="term" value="P:methylglyoxal catabolic process to D-lactate via S-lactoyl-glutathione"/>
    <property type="evidence" value="ECO:0007669"/>
    <property type="project" value="TreeGrafter"/>
</dbReference>
<protein>
    <submittedName>
        <fullName evidence="5">Putative intracellular protease/amidase</fullName>
    </submittedName>
</protein>
<dbReference type="GO" id="GO:0006508">
    <property type="term" value="P:proteolysis"/>
    <property type="evidence" value="ECO:0007669"/>
    <property type="project" value="UniProtKB-KW"/>
</dbReference>
<comment type="caution">
    <text evidence="5">The sequence shown here is derived from an EMBL/GenBank/DDBJ whole genome shotgun (WGS) entry which is preliminary data.</text>
</comment>
<dbReference type="PANTHER" id="PTHR48094:SF11">
    <property type="entry name" value="GLUTATHIONE-INDEPENDENT GLYOXALASE HSP31-RELATED"/>
    <property type="match status" value="1"/>
</dbReference>
<dbReference type="Proteomes" id="UP000295135">
    <property type="component" value="Unassembled WGS sequence"/>
</dbReference>
<keyword evidence="5" id="KW-0378">Hydrolase</keyword>
<dbReference type="InterPro" id="IPR050325">
    <property type="entry name" value="Prot/Nucl_acid_deglycase"/>
</dbReference>
<keyword evidence="5" id="KW-0645">Protease</keyword>
<dbReference type="OrthoDB" id="9792284at2"/>
<keyword evidence="1" id="KW-0346">Stress response</keyword>
<organism evidence="5 6">
    <name type="scientific">Sulfuritortus calidifontis</name>
    <dbReference type="NCBI Taxonomy" id="1914471"/>
    <lineage>
        <taxon>Bacteria</taxon>
        <taxon>Pseudomonadati</taxon>
        <taxon>Pseudomonadota</taxon>
        <taxon>Betaproteobacteria</taxon>
        <taxon>Nitrosomonadales</taxon>
        <taxon>Thiobacillaceae</taxon>
        <taxon>Sulfuritortus</taxon>
    </lineage>
</organism>
<dbReference type="GO" id="GO:0008233">
    <property type="term" value="F:peptidase activity"/>
    <property type="evidence" value="ECO:0007669"/>
    <property type="project" value="UniProtKB-KW"/>
</dbReference>
<dbReference type="GO" id="GO:0005737">
    <property type="term" value="C:cytoplasm"/>
    <property type="evidence" value="ECO:0007669"/>
    <property type="project" value="TreeGrafter"/>
</dbReference>
<comment type="similarity">
    <text evidence="3">Belongs to the peptidase C56 family. HSP31-like subfamily.</text>
</comment>
<accession>A0A4R3JYH3</accession>
<dbReference type="Gene3D" id="3.40.50.880">
    <property type="match status" value="1"/>
</dbReference>
<keyword evidence="2" id="KW-0456">Lyase</keyword>
<evidence type="ECO:0000256" key="1">
    <source>
        <dbReference type="ARBA" id="ARBA00023016"/>
    </source>
</evidence>
<gene>
    <name evidence="5" type="ORF">EDC61_106146</name>
</gene>
<keyword evidence="6" id="KW-1185">Reference proteome</keyword>
<evidence type="ECO:0000256" key="2">
    <source>
        <dbReference type="ARBA" id="ARBA00023239"/>
    </source>
</evidence>
<dbReference type="InterPro" id="IPR002818">
    <property type="entry name" value="DJ-1/PfpI"/>
</dbReference>
<dbReference type="InterPro" id="IPR029062">
    <property type="entry name" value="Class_I_gatase-like"/>
</dbReference>
<name>A0A4R3JYH3_9PROT</name>
<evidence type="ECO:0000313" key="5">
    <source>
        <dbReference type="EMBL" id="TCS72230.1"/>
    </source>
</evidence>
<proteinExistence type="inferred from homology"/>
<dbReference type="CDD" id="cd03141">
    <property type="entry name" value="GATase1_Hsp31_like"/>
    <property type="match status" value="1"/>
</dbReference>
<sequence>MARILFVLSSASALHLSDGRDIATGFWAQEFIPPFEAFRQAGHKVDIATPEGRPAVLDALCLAPEFHQDDPGRPARLQAALAALPDWQAPLAATAVNAEDYAAIFFPGGHGPVVDLAGDAAVGRLVAAIHGAGGLIGAICHGPAGLLPARAAGRWPFAGYRMTCFSPEEEREAGLAERLPWLLAERLAALGGQLTFAPPGQAHVVVDRRLITGQNPASAPGLAQAMLNALTTRGAGL</sequence>
<dbReference type="SUPFAM" id="SSF52317">
    <property type="entry name" value="Class I glutamine amidotransferase-like"/>
    <property type="match status" value="1"/>
</dbReference>
<evidence type="ECO:0000256" key="3">
    <source>
        <dbReference type="ARBA" id="ARBA00038493"/>
    </source>
</evidence>